<keyword evidence="5" id="KW-0418">Kinase</keyword>
<dbReference type="OrthoDB" id="9783783at2"/>
<dbReference type="InterPro" id="IPR027417">
    <property type="entry name" value="P-loop_NTPase"/>
</dbReference>
<keyword evidence="9" id="KW-1185">Reference proteome</keyword>
<evidence type="ECO:0000256" key="3">
    <source>
        <dbReference type="ARBA" id="ARBA00022679"/>
    </source>
</evidence>
<evidence type="ECO:0000313" key="9">
    <source>
        <dbReference type="Proteomes" id="UP000217265"/>
    </source>
</evidence>
<dbReference type="Pfam" id="PF06745">
    <property type="entry name" value="ATPase"/>
    <property type="match status" value="2"/>
</dbReference>
<dbReference type="InterPro" id="IPR010624">
    <property type="entry name" value="KaiC_dom"/>
</dbReference>
<dbReference type="AlphaFoldDB" id="A0A290QIF3"/>
<dbReference type="PIRSF" id="PIRSF039117">
    <property type="entry name" value="KaiC"/>
    <property type="match status" value="1"/>
</dbReference>
<organism evidence="8 9">
    <name type="scientific">Nibricoccus aquaticus</name>
    <dbReference type="NCBI Taxonomy" id="2576891"/>
    <lineage>
        <taxon>Bacteria</taxon>
        <taxon>Pseudomonadati</taxon>
        <taxon>Verrucomicrobiota</taxon>
        <taxon>Opitutia</taxon>
        <taxon>Opitutales</taxon>
        <taxon>Opitutaceae</taxon>
        <taxon>Nibricoccus</taxon>
    </lineage>
</organism>
<feature type="domain" description="KaiC" evidence="7">
    <location>
        <begin position="11"/>
        <end position="249"/>
    </location>
</feature>
<keyword evidence="2" id="KW-0597">Phosphoprotein</keyword>
<evidence type="ECO:0000256" key="5">
    <source>
        <dbReference type="ARBA" id="ARBA00022777"/>
    </source>
</evidence>
<evidence type="ECO:0000256" key="6">
    <source>
        <dbReference type="ARBA" id="ARBA00022801"/>
    </source>
</evidence>
<keyword evidence="3" id="KW-0808">Transferase</keyword>
<dbReference type="GO" id="GO:0005524">
    <property type="term" value="F:ATP binding"/>
    <property type="evidence" value="ECO:0007669"/>
    <property type="project" value="InterPro"/>
</dbReference>
<accession>A0A290QIF3</accession>
<name>A0A290QIF3_9BACT</name>
<dbReference type="RefSeq" id="WP_096055753.1">
    <property type="nucleotide sequence ID" value="NZ_CP023344.1"/>
</dbReference>
<dbReference type="Proteomes" id="UP000217265">
    <property type="component" value="Chromosome"/>
</dbReference>
<dbReference type="PROSITE" id="PS51146">
    <property type="entry name" value="KAIC"/>
    <property type="match status" value="2"/>
</dbReference>
<evidence type="ECO:0000256" key="1">
    <source>
        <dbReference type="ARBA" id="ARBA00012513"/>
    </source>
</evidence>
<feature type="domain" description="KaiC" evidence="7">
    <location>
        <begin position="251"/>
        <end position="483"/>
    </location>
</feature>
<dbReference type="InterPro" id="IPR003593">
    <property type="entry name" value="AAA+_ATPase"/>
</dbReference>
<protein>
    <recommendedName>
        <fullName evidence="1">non-specific serine/threonine protein kinase</fullName>
        <ecNumber evidence="1">2.7.11.1</ecNumber>
    </recommendedName>
</protein>
<evidence type="ECO:0000259" key="7">
    <source>
        <dbReference type="PROSITE" id="PS51146"/>
    </source>
</evidence>
<dbReference type="InterPro" id="IPR051347">
    <property type="entry name" value="Circadian_clock_KaiC-rel"/>
</dbReference>
<dbReference type="SUPFAM" id="SSF52540">
    <property type="entry name" value="P-loop containing nucleoside triphosphate hydrolases"/>
    <property type="match status" value="2"/>
</dbReference>
<dbReference type="Gene3D" id="3.40.50.300">
    <property type="entry name" value="P-loop containing nucleotide triphosphate hydrolases"/>
    <property type="match status" value="2"/>
</dbReference>
<dbReference type="CDD" id="cd19488">
    <property type="entry name" value="KaiC-like_N"/>
    <property type="match status" value="1"/>
</dbReference>
<evidence type="ECO:0000313" key="8">
    <source>
        <dbReference type="EMBL" id="ATC64121.1"/>
    </source>
</evidence>
<evidence type="ECO:0000256" key="4">
    <source>
        <dbReference type="ARBA" id="ARBA00022737"/>
    </source>
</evidence>
<dbReference type="EC" id="2.7.11.1" evidence="1"/>
<dbReference type="InterPro" id="IPR014774">
    <property type="entry name" value="KaiC-like_dom"/>
</dbReference>
<gene>
    <name evidence="8" type="ORF">CMV30_09225</name>
</gene>
<keyword evidence="4" id="KW-0677">Repeat</keyword>
<keyword evidence="6" id="KW-0378">Hydrolase</keyword>
<dbReference type="EMBL" id="CP023344">
    <property type="protein sequence ID" value="ATC64121.1"/>
    <property type="molecule type" value="Genomic_DNA"/>
</dbReference>
<reference evidence="8 9" key="1">
    <citation type="submission" date="2017-09" db="EMBL/GenBank/DDBJ databases">
        <title>Complete genome sequence of Verrucomicrobial strain HZ-65, isolated from freshwater.</title>
        <authorList>
            <person name="Choi A."/>
        </authorList>
    </citation>
    <scope>NUCLEOTIDE SEQUENCE [LARGE SCALE GENOMIC DNA]</scope>
    <source>
        <strain evidence="8 9">HZ-65</strain>
    </source>
</reference>
<proteinExistence type="predicted"/>
<evidence type="ECO:0000256" key="2">
    <source>
        <dbReference type="ARBA" id="ARBA00022553"/>
    </source>
</evidence>
<dbReference type="PANTHER" id="PTHR42926">
    <property type="match status" value="1"/>
</dbReference>
<dbReference type="GO" id="GO:0004674">
    <property type="term" value="F:protein serine/threonine kinase activity"/>
    <property type="evidence" value="ECO:0007669"/>
    <property type="project" value="UniProtKB-EC"/>
</dbReference>
<sequence length="499" mass="54681">MAATTNDPTQPRCSTGVDGLDTILGGGFPRDRIYLVQGSPGVGKTTLALQFLLEGARIGEASLYITLSETKDELDGVARSHGWNLDGALTLFELSAMEDKLKGETESTFFHPSEVELNRTTEVILGEIERVNPSRLVFDSLSEMRMLAESPLRYRRQILRLKQFLAGRKCTVLFLDDCGSNDHDVQSIVHGVVNLTRRSPEFGAARRQVNIQKIRGVKFVEGNHDYNVETGGMVVFPRLVANTHRTDFEQGQLKTGNIALDKLLGGGIDFGTSTMLMGPPGCGKSTLATMVSFVAAERGQTVLFFSFDEISTTLLSRAAQLGMDLTKHVESGHVRLEQIDPAEVSPGELADRIRRATLEKKAHVVVIDSINGYLNAMPEERHLVLQLHELLAFLNQQGVITLMVLAQQGVVGQMHSSVDLTYLADTVVLLRYFEAQGAIHQAISVMKKRSGNHERTIREFSVGPGGVEVGEPLTNMHGILTGIPIISKSAQPERKPEEA</sequence>
<dbReference type="KEGG" id="vbh:CMV30_09225"/>
<dbReference type="PANTHER" id="PTHR42926:SF1">
    <property type="entry name" value="CIRCADIAN CLOCK OSCILLATOR PROTEIN KAIC 1"/>
    <property type="match status" value="1"/>
</dbReference>
<dbReference type="SMART" id="SM00382">
    <property type="entry name" value="AAA"/>
    <property type="match status" value="2"/>
</dbReference>
<dbReference type="GO" id="GO:0016787">
    <property type="term" value="F:hydrolase activity"/>
    <property type="evidence" value="ECO:0007669"/>
    <property type="project" value="UniProtKB-KW"/>
</dbReference>
<dbReference type="InterPro" id="IPR030665">
    <property type="entry name" value="KaiC"/>
</dbReference>